<organism evidence="1 2">
    <name type="scientific">Staphylococcus warneri</name>
    <dbReference type="NCBI Taxonomy" id="1292"/>
    <lineage>
        <taxon>Bacteria</taxon>
        <taxon>Bacillati</taxon>
        <taxon>Bacillota</taxon>
        <taxon>Bacilli</taxon>
        <taxon>Bacillales</taxon>
        <taxon>Staphylococcaceae</taxon>
        <taxon>Staphylococcus</taxon>
    </lineage>
</organism>
<evidence type="ECO:0000313" key="1">
    <source>
        <dbReference type="EMBL" id="PTI52278.1"/>
    </source>
</evidence>
<proteinExistence type="predicted"/>
<evidence type="ECO:0000313" key="2">
    <source>
        <dbReference type="Proteomes" id="UP000240717"/>
    </source>
</evidence>
<protein>
    <submittedName>
        <fullName evidence="1">Alkylhydroperoxidase</fullName>
    </submittedName>
</protein>
<sequence>MAIINESSIGETQFQKILGHHHIYKEWNNLANNLEKTSYLSAQVKEEIRRMLAQKNHCQYCKAKGKPRGIFGNEKEQICIGLVEVYMKVGDRIPHEIIQLLKQNLTKAEIVELFAFISFTNCQQQFGALMKLNPSD</sequence>
<dbReference type="Gene3D" id="1.20.1290.10">
    <property type="entry name" value="AhpD-like"/>
    <property type="match status" value="1"/>
</dbReference>
<keyword evidence="1" id="KW-0575">Peroxidase</keyword>
<accession>A0A2T4Q321</accession>
<dbReference type="GO" id="GO:0004601">
    <property type="term" value="F:peroxidase activity"/>
    <property type="evidence" value="ECO:0007669"/>
    <property type="project" value="UniProtKB-KW"/>
</dbReference>
<dbReference type="RefSeq" id="WP_002452388.1">
    <property type="nucleotide sequence ID" value="NZ_CP054017.1"/>
</dbReference>
<name>A0A2T4Q321_STAWA</name>
<comment type="caution">
    <text evidence="1">The sequence shown here is derived from an EMBL/GenBank/DDBJ whole genome shotgun (WGS) entry which is preliminary data.</text>
</comment>
<dbReference type="EMBL" id="PZEV01000004">
    <property type="protein sequence ID" value="PTI52278.1"/>
    <property type="molecule type" value="Genomic_DNA"/>
</dbReference>
<dbReference type="Proteomes" id="UP000240717">
    <property type="component" value="Unassembled WGS sequence"/>
</dbReference>
<gene>
    <name evidence="1" type="ORF">BU085_02110</name>
</gene>
<reference evidence="1 2" key="1">
    <citation type="journal article" date="2016" name="Front. Microbiol.">
        <title>Comprehensive Phylogenetic Analysis of Bovine Non-aureus Staphylococci Species Based on Whole-Genome Sequencing.</title>
        <authorList>
            <person name="Naushad S."/>
            <person name="Barkema H.W."/>
            <person name="Luby C."/>
            <person name="Condas L.A."/>
            <person name="Nobrega D.B."/>
            <person name="Carson D.A."/>
            <person name="De Buck J."/>
        </authorList>
    </citation>
    <scope>NUCLEOTIDE SEQUENCE [LARGE SCALE GENOMIC DNA]</scope>
    <source>
        <strain evidence="1 2">SNUC 2993</strain>
    </source>
</reference>
<dbReference type="InterPro" id="IPR029032">
    <property type="entry name" value="AhpD-like"/>
</dbReference>
<dbReference type="SUPFAM" id="SSF69118">
    <property type="entry name" value="AhpD-like"/>
    <property type="match status" value="1"/>
</dbReference>
<dbReference type="AlphaFoldDB" id="A0A2T4Q321"/>
<keyword evidence="1" id="KW-0560">Oxidoreductase</keyword>